<proteinExistence type="predicted"/>
<feature type="region of interest" description="Disordered" evidence="1">
    <location>
        <begin position="51"/>
        <end position="148"/>
    </location>
</feature>
<accession>A0A545VFS6</accession>
<evidence type="ECO:0000313" key="3">
    <source>
        <dbReference type="Proteomes" id="UP000315783"/>
    </source>
</evidence>
<name>A0A545VFS6_9HYPO</name>
<comment type="caution">
    <text evidence="2">The sequence shown here is derived from an EMBL/GenBank/DDBJ whole genome shotgun (WGS) entry which is preliminary data.</text>
</comment>
<dbReference type="EMBL" id="SPUK01000001">
    <property type="protein sequence ID" value="TQW00579.1"/>
    <property type="molecule type" value="Genomic_DNA"/>
</dbReference>
<dbReference type="AlphaFoldDB" id="A0A545VFS6"/>
<protein>
    <submittedName>
        <fullName evidence="2">Uncharacterized protein</fullName>
    </submittedName>
</protein>
<dbReference type="Proteomes" id="UP000315783">
    <property type="component" value="Unassembled WGS sequence"/>
</dbReference>
<feature type="compositionally biased region" description="Polar residues" evidence="1">
    <location>
        <begin position="105"/>
        <end position="114"/>
    </location>
</feature>
<evidence type="ECO:0000256" key="1">
    <source>
        <dbReference type="SAM" id="MobiDB-lite"/>
    </source>
</evidence>
<keyword evidence="3" id="KW-1185">Reference proteome</keyword>
<reference evidence="2 3" key="1">
    <citation type="journal article" date="2019" name="Appl. Microbiol. Biotechnol.">
        <title>Genome sequence of Isaria javanica and comparative genome analysis insights into family S53 peptidase evolution in fungal entomopathogens.</title>
        <authorList>
            <person name="Lin R."/>
            <person name="Zhang X."/>
            <person name="Xin B."/>
            <person name="Zou M."/>
            <person name="Gao Y."/>
            <person name="Qin F."/>
            <person name="Hu Q."/>
            <person name="Xie B."/>
            <person name="Cheng X."/>
        </authorList>
    </citation>
    <scope>NUCLEOTIDE SEQUENCE [LARGE SCALE GENOMIC DNA]</scope>
    <source>
        <strain evidence="2 3">IJ1G</strain>
    </source>
</reference>
<gene>
    <name evidence="2" type="ORF">IF1G_00510</name>
</gene>
<organism evidence="2 3">
    <name type="scientific">Cordyceps javanica</name>
    <dbReference type="NCBI Taxonomy" id="43265"/>
    <lineage>
        <taxon>Eukaryota</taxon>
        <taxon>Fungi</taxon>
        <taxon>Dikarya</taxon>
        <taxon>Ascomycota</taxon>
        <taxon>Pezizomycotina</taxon>
        <taxon>Sordariomycetes</taxon>
        <taxon>Hypocreomycetidae</taxon>
        <taxon>Hypocreales</taxon>
        <taxon>Cordycipitaceae</taxon>
        <taxon>Cordyceps</taxon>
    </lineage>
</organism>
<evidence type="ECO:0000313" key="2">
    <source>
        <dbReference type="EMBL" id="TQW00579.1"/>
    </source>
</evidence>
<sequence>MTGARDRVPASAQLAGGHPYSIAVTTPSDHATVLHSEPVLFCAAAVCRGPRGHGATATATQGSGKKKNHQEGLTGGHTIRTPQRRLSGWQQESISEVSPAARQTAWHSPKSQSMERPIHALSGLATDRASTRSPRSGRKPPKGSSQRPGKLALLRIIVGAKQVGTLLVLLVPAK</sequence>